<sequence length="36" mass="3992">MEDLLGTAKNWEQKAIKKILVAALLGPGLMFYNSIN</sequence>
<reference evidence="1" key="1">
    <citation type="submission" date="2018-05" db="EMBL/GenBank/DDBJ databases">
        <authorList>
            <person name="Lanie J.A."/>
            <person name="Ng W.-L."/>
            <person name="Kazmierczak K.M."/>
            <person name="Andrzejewski T.M."/>
            <person name="Davidsen T.M."/>
            <person name="Wayne K.J."/>
            <person name="Tettelin H."/>
            <person name="Glass J.I."/>
            <person name="Rusch D."/>
            <person name="Podicherti R."/>
            <person name="Tsui H.-C.T."/>
            <person name="Winkler M.E."/>
        </authorList>
    </citation>
    <scope>NUCLEOTIDE SEQUENCE</scope>
</reference>
<dbReference type="AlphaFoldDB" id="A0A383EB65"/>
<protein>
    <submittedName>
        <fullName evidence="1">Uncharacterized protein</fullName>
    </submittedName>
</protein>
<proteinExistence type="predicted"/>
<accession>A0A383EB65</accession>
<evidence type="ECO:0000313" key="1">
    <source>
        <dbReference type="EMBL" id="SVE54097.1"/>
    </source>
</evidence>
<organism evidence="1">
    <name type="scientific">marine metagenome</name>
    <dbReference type="NCBI Taxonomy" id="408172"/>
    <lineage>
        <taxon>unclassified sequences</taxon>
        <taxon>metagenomes</taxon>
        <taxon>ecological metagenomes</taxon>
    </lineage>
</organism>
<dbReference type="EMBL" id="UINC01224463">
    <property type="protein sequence ID" value="SVE54097.1"/>
    <property type="molecule type" value="Genomic_DNA"/>
</dbReference>
<gene>
    <name evidence="1" type="ORF">METZ01_LOCUS506951</name>
</gene>
<name>A0A383EB65_9ZZZZ</name>